<feature type="non-terminal residue" evidence="1">
    <location>
        <position position="1"/>
    </location>
</feature>
<reference evidence="1 2" key="1">
    <citation type="submission" date="2022-05" db="EMBL/GenBank/DDBJ databases">
        <title>Genome Sequencing of Bee-Associated Microbes.</title>
        <authorList>
            <person name="Dunlap C."/>
        </authorList>
    </citation>
    <scope>NUCLEOTIDE SEQUENCE [LARGE SCALE GENOMIC DNA]</scope>
    <source>
        <strain evidence="1 2">NRRL NRS-1438</strain>
    </source>
</reference>
<dbReference type="InterPro" id="IPR011990">
    <property type="entry name" value="TPR-like_helical_dom_sf"/>
</dbReference>
<dbReference type="Proteomes" id="UP001207626">
    <property type="component" value="Unassembled WGS sequence"/>
</dbReference>
<protein>
    <submittedName>
        <fullName evidence="1">Transcriptional regulator</fullName>
    </submittedName>
</protein>
<proteinExistence type="predicted"/>
<evidence type="ECO:0000313" key="1">
    <source>
        <dbReference type="EMBL" id="MCY9523098.1"/>
    </source>
</evidence>
<gene>
    <name evidence="1" type="ORF">M5X09_26205</name>
</gene>
<keyword evidence="2" id="KW-1185">Reference proteome</keyword>
<accession>A0ABT4E3J1</accession>
<sequence length="171" mass="19638">IILDSPYSFVTDNVKLMTGFINGKTGNIDLAIAQFKKYLDDPSSYNLIHAVTELLELYLNKNDLLAANQLLLYEDELTESISQPHTTPYKKSRLAYYYRIKGQLLLRNNQEKDAFDSLLISTLKYAKIGRFTEAFDSLSFITQTMMKDSSIINSEMIQKIDVVFKTIKENN</sequence>
<comment type="caution">
    <text evidence="1">The sequence shown here is derived from an EMBL/GenBank/DDBJ whole genome shotgun (WGS) entry which is preliminary data.</text>
</comment>
<organism evidence="1 2">
    <name type="scientific">Paenibacillus apiarius</name>
    <dbReference type="NCBI Taxonomy" id="46240"/>
    <lineage>
        <taxon>Bacteria</taxon>
        <taxon>Bacillati</taxon>
        <taxon>Bacillota</taxon>
        <taxon>Bacilli</taxon>
        <taxon>Bacillales</taxon>
        <taxon>Paenibacillaceae</taxon>
        <taxon>Paenibacillus</taxon>
    </lineage>
</organism>
<evidence type="ECO:0000313" key="2">
    <source>
        <dbReference type="Proteomes" id="UP001207626"/>
    </source>
</evidence>
<name>A0ABT4E3J1_9BACL</name>
<dbReference type="EMBL" id="JAMDLW010000059">
    <property type="protein sequence ID" value="MCY9523098.1"/>
    <property type="molecule type" value="Genomic_DNA"/>
</dbReference>
<dbReference type="Gene3D" id="1.25.40.10">
    <property type="entry name" value="Tetratricopeptide repeat domain"/>
    <property type="match status" value="1"/>
</dbReference>